<feature type="transmembrane region" description="Helical" evidence="1">
    <location>
        <begin position="12"/>
        <end position="37"/>
    </location>
</feature>
<feature type="transmembrane region" description="Helical" evidence="1">
    <location>
        <begin position="92"/>
        <end position="117"/>
    </location>
</feature>
<evidence type="ECO:0000259" key="2">
    <source>
        <dbReference type="Pfam" id="PF07853"/>
    </source>
</evidence>
<dbReference type="InterPro" id="IPR012867">
    <property type="entry name" value="DUF1648"/>
</dbReference>
<feature type="transmembrane region" description="Helical" evidence="1">
    <location>
        <begin position="129"/>
        <end position="150"/>
    </location>
</feature>
<dbReference type="Pfam" id="PF07853">
    <property type="entry name" value="DUF1648"/>
    <property type="match status" value="1"/>
</dbReference>
<evidence type="ECO:0000313" key="4">
    <source>
        <dbReference type="Proteomes" id="UP001300496"/>
    </source>
</evidence>
<protein>
    <submittedName>
        <fullName evidence="3">DUF1648 domain-containing protein</fullName>
    </submittedName>
</protein>
<dbReference type="RefSeq" id="WP_261605876.1">
    <property type="nucleotide sequence ID" value="NZ_JAODOR010000004.1"/>
</dbReference>
<name>A0ABT2P9R4_9MICO</name>
<reference evidence="3 4" key="1">
    <citation type="journal article" date="2024" name="Int. J. Syst. Evol. Microbiol.">
        <title>Microbacterium memoriense sp. nov., a member of the Actinomycetota from marine beach sediment of the north coast of Portugal.</title>
        <authorList>
            <person name="Santos J.D.N.D."/>
            <person name="Klimek D."/>
            <person name="Calusinska M."/>
            <person name="Lobo-da-Cunha A."/>
            <person name="Catita J."/>
            <person name="Goncalves H."/>
            <person name="Gonzalez I."/>
            <person name="Lage O.M."/>
        </authorList>
    </citation>
    <scope>NUCLEOTIDE SEQUENCE [LARGE SCALE GENOMIC DNA]</scope>
    <source>
        <strain evidence="3 4">PMIC_1C1B</strain>
    </source>
</reference>
<gene>
    <name evidence="3" type="ORF">N4R40_02930</name>
</gene>
<keyword evidence="4" id="KW-1185">Reference proteome</keyword>
<feature type="domain" description="DUF1648" evidence="2">
    <location>
        <begin position="22"/>
        <end position="67"/>
    </location>
</feature>
<proteinExistence type="predicted"/>
<feature type="transmembrane region" description="Helical" evidence="1">
    <location>
        <begin position="57"/>
        <end position="80"/>
    </location>
</feature>
<dbReference type="PANTHER" id="PTHR37810:SF5">
    <property type="entry name" value="IMMUNITY PROTEIN SDPI"/>
    <property type="match status" value="1"/>
</dbReference>
<dbReference type="EMBL" id="JAODOR010000004">
    <property type="protein sequence ID" value="MCT9001322.1"/>
    <property type="molecule type" value="Genomic_DNA"/>
</dbReference>
<keyword evidence="1" id="KW-1133">Transmembrane helix</keyword>
<keyword evidence="1" id="KW-0812">Transmembrane</keyword>
<dbReference type="Proteomes" id="UP001300496">
    <property type="component" value="Unassembled WGS sequence"/>
</dbReference>
<accession>A0ABT2P9R4</accession>
<dbReference type="PANTHER" id="PTHR37810">
    <property type="entry name" value="IMMUNITY PROTEIN SDPI"/>
    <property type="match status" value="1"/>
</dbReference>
<evidence type="ECO:0000256" key="1">
    <source>
        <dbReference type="SAM" id="Phobius"/>
    </source>
</evidence>
<evidence type="ECO:0000313" key="3">
    <source>
        <dbReference type="EMBL" id="MCT9001322.1"/>
    </source>
</evidence>
<feature type="transmembrane region" description="Helical" evidence="1">
    <location>
        <begin position="188"/>
        <end position="208"/>
    </location>
</feature>
<keyword evidence="1" id="KW-0472">Membrane</keyword>
<comment type="caution">
    <text evidence="3">The sequence shown here is derived from an EMBL/GenBank/DDBJ whole genome shotgun (WGS) entry which is preliminary data.</text>
</comment>
<organism evidence="3 4">
    <name type="scientific">Microbacterium memoriense</name>
    <dbReference type="NCBI Taxonomy" id="2978350"/>
    <lineage>
        <taxon>Bacteria</taxon>
        <taxon>Bacillati</taxon>
        <taxon>Actinomycetota</taxon>
        <taxon>Actinomycetes</taxon>
        <taxon>Micrococcales</taxon>
        <taxon>Microbacteriaceae</taxon>
        <taxon>Microbacterium</taxon>
    </lineage>
</organism>
<feature type="transmembrane region" description="Helical" evidence="1">
    <location>
        <begin position="214"/>
        <end position="235"/>
    </location>
</feature>
<sequence length="330" mass="34264">MTSDRLSVRRFVLVALILPAAIVLSGLAIQVVVLPTLPDPVAIHWGTSGAPNGFGPAWITVLLTVVVGLGFPALIAVSALSSMRRGDRGFAYRLLGAVALGVAVLMTVLGTWTLVLQSGLEDAADGPSVLVPLAVSFAVAVLSGSLGWLVQPHEPWRPVAVVPTEAVPLAPGERAVWLQRVSIARSGATVLVAALVLMVVLTTITLVLTPDPVATWVMIGATLLIAALVLTTLAFHVRVDDEGLTINSVAGWPRVHVPLDDIDRAAVVEVNPMGQFGGWGMRWGPAGFGVVLRAGEGIEVRRRSGKALTVTVDDAATGAALLNALATRVG</sequence>